<evidence type="ECO:0000313" key="27">
    <source>
        <dbReference type="Proteomes" id="UP000358545"/>
    </source>
</evidence>
<dbReference type="EMBL" id="AABFVG010000048">
    <property type="protein sequence ID" value="EAH2283613.1"/>
    <property type="molecule type" value="Genomic_DNA"/>
</dbReference>
<dbReference type="Proteomes" id="UP000843775">
    <property type="component" value="Unassembled WGS sequence"/>
</dbReference>
<evidence type="ECO:0000313" key="21">
    <source>
        <dbReference type="EMBL" id="HAC1756357.1"/>
    </source>
</evidence>
<evidence type="ECO:0000313" key="28">
    <source>
        <dbReference type="Proteomes" id="UP000379076"/>
    </source>
</evidence>
<evidence type="ECO:0000313" key="1">
    <source>
        <dbReference type="EMBL" id="EAC6547764.1"/>
    </source>
</evidence>
<dbReference type="EMBL" id="DABJAN010000006">
    <property type="protein sequence ID" value="HAJ9594494.1"/>
    <property type="molecule type" value="Genomic_DNA"/>
</dbReference>
<dbReference type="EMBL" id="AAASLB010000007">
    <property type="protein sequence ID" value="EAE4942710.1"/>
    <property type="molecule type" value="Genomic_DNA"/>
</dbReference>
<reference evidence="20" key="5">
    <citation type="submission" date="2019-11" db="EMBL/GenBank/DDBJ databases">
        <authorList>
            <consortium name="NCBI Pathogen Detection Project"/>
        </authorList>
    </citation>
    <scope>NUCLEOTIDE SEQUENCE</scope>
    <source>
        <strain evidence="22">2017-325981-023-01</strain>
        <strain evidence="20">DMG1500109</strain>
    </source>
</reference>
<evidence type="ECO:0000313" key="10">
    <source>
        <dbReference type="EMBL" id="EAG9519221.1"/>
    </source>
</evidence>
<evidence type="ECO:0000313" key="7">
    <source>
        <dbReference type="EMBL" id="EAG0867710.1"/>
    </source>
</evidence>
<dbReference type="Proteomes" id="UP000549379">
    <property type="component" value="Unassembled WGS sequence"/>
</dbReference>
<dbReference type="Proteomes" id="UP000843503">
    <property type="component" value="Unassembled WGS sequence"/>
</dbReference>
<evidence type="ECO:0000313" key="18">
    <source>
        <dbReference type="EMBL" id="EDN9630596.1"/>
    </source>
</evidence>
<dbReference type="Proteomes" id="UP000354255">
    <property type="component" value="Unassembled WGS sequence"/>
</dbReference>
<dbReference type="EMBL" id="AAAJKI010000009">
    <property type="protein sequence ID" value="EAC6547764.1"/>
    <property type="molecule type" value="Genomic_DNA"/>
</dbReference>
<evidence type="ECO:0000313" key="16">
    <source>
        <dbReference type="EMBL" id="EAK8899158.1"/>
    </source>
</evidence>
<dbReference type="Proteomes" id="UP000458487">
    <property type="component" value="Unassembled WGS sequence"/>
</dbReference>
<dbReference type="Proteomes" id="UP000393182">
    <property type="component" value="Unassembled WGS sequence"/>
</dbReference>
<dbReference type="EMBL" id="AAASLB010000036">
    <property type="protein sequence ID" value="EAE4943555.1"/>
    <property type="molecule type" value="Genomic_DNA"/>
</dbReference>
<name>A0A5L9GXE1_LISMN</name>
<accession>A0A5L9GXE1</accession>
<evidence type="ECO:0000313" key="9">
    <source>
        <dbReference type="EMBL" id="EAG2996233.1"/>
    </source>
</evidence>
<evidence type="ECO:0000313" key="14">
    <source>
        <dbReference type="EMBL" id="EAH3295977.1"/>
    </source>
</evidence>
<dbReference type="EMBL" id="AANDQG010000032">
    <property type="protein sequence ID" value="EDN9631016.1"/>
    <property type="molecule type" value="Genomic_DNA"/>
</dbReference>
<dbReference type="Proteomes" id="UP000358545">
    <property type="component" value="Unassembled WGS sequence"/>
</dbReference>
<dbReference type="Proteomes" id="UP000546397">
    <property type="component" value="Unassembled WGS sequence"/>
</dbReference>
<dbReference type="EMBL" id="AABAGT010000068">
    <property type="protein sequence ID" value="EAG0868902.1"/>
    <property type="molecule type" value="Genomic_DNA"/>
</dbReference>
<evidence type="ECO:0000313" key="2">
    <source>
        <dbReference type="EMBL" id="EAC9040871.1"/>
    </source>
</evidence>
<dbReference type="Proteomes" id="UP000530452">
    <property type="component" value="Unassembled WGS sequence"/>
</dbReference>
<evidence type="ECO:0000313" key="23">
    <source>
        <dbReference type="EMBL" id="HAJ9594868.1"/>
    </source>
</evidence>
<reference evidence="36 37" key="1">
    <citation type="journal article" date="2018" name="Genome Biol.">
        <title>SKESA: strategic k-mer extension for scrupulous assemblies.</title>
        <authorList>
            <person name="Souvorov A."/>
            <person name="Agarwala R."/>
            <person name="Lipman D.J."/>
        </authorList>
    </citation>
    <scope>NUCLEOTIDE SEQUENCE [LARGE SCALE GENOMIC DNA]</scope>
    <source>
        <strain evidence="22">2017-325981-023-01</strain>
        <strain evidence="20 37">DMG1500109</strain>
    </source>
</reference>
<dbReference type="AlphaFoldDB" id="A0A5L9GXE1"/>
<evidence type="ECO:0000313" key="6">
    <source>
        <dbReference type="EMBL" id="EAE4943555.1"/>
    </source>
</evidence>
<evidence type="ECO:0000313" key="11">
    <source>
        <dbReference type="EMBL" id="EAH2282780.1"/>
    </source>
</evidence>
<evidence type="ECO:0000313" key="34">
    <source>
        <dbReference type="Proteomes" id="UP000546397"/>
    </source>
</evidence>
<dbReference type="Proteomes" id="UP000379076">
    <property type="component" value="Unassembled WGS sequence"/>
</dbReference>
<evidence type="ECO:0000313" key="33">
    <source>
        <dbReference type="Proteomes" id="UP000533021"/>
    </source>
</evidence>
<reference evidence="15 25" key="3">
    <citation type="submission" date="2018-10" db="EMBL/GenBank/DDBJ databases">
        <authorList>
            <consortium name="PulseNet: The National Subtyping Network for Foodborne Disease Surveillance"/>
            <person name="Tarr C.L."/>
            <person name="Trees E."/>
            <person name="Katz L.S."/>
            <person name="Carleton-Romer H.A."/>
            <person name="Stroika S."/>
            <person name="Kucerova Z."/>
            <person name="Roache K.F."/>
            <person name="Sabol A.L."/>
            <person name="Besser J."/>
            <person name="Gerner-Smidt P."/>
        </authorList>
    </citation>
    <scope>NUCLEOTIDE SEQUENCE [LARGE SCALE GENOMIC DNA]</scope>
    <source>
        <strain evidence="2 26">PNUSAL000910</strain>
        <strain evidence="7 27">PNUSAL002180</strain>
        <strain evidence="15 25">PNUSAL004402</strain>
    </source>
</reference>
<dbReference type="EMBL" id="AAAKQF010000008">
    <property type="protein sequence ID" value="EAC9040871.1"/>
    <property type="molecule type" value="Genomic_DNA"/>
</dbReference>
<evidence type="ECO:0000313" key="24">
    <source>
        <dbReference type="Proteomes" id="UP000331186"/>
    </source>
</evidence>
<reference evidence="28 30" key="2">
    <citation type="submission" date="2018-06" db="EMBL/GenBank/DDBJ databases">
        <authorList>
            <consortium name="GenomeTrakr: Next Generation Sequencing Network for Food Pathogen Tracability"/>
        </authorList>
    </citation>
    <scope>NUCLEOTIDE SEQUENCE [LARGE SCALE GENOMIC DNA]</scope>
    <source>
        <strain evidence="9 35">10B02965A-1</strain>
        <strain evidence="3 28">FDA00006494</strain>
        <strain evidence="1 24">FDA00013332</strain>
        <strain evidence="17 30">FLAG-51482A</strain>
    </source>
</reference>
<evidence type="ECO:0000313" key="15">
    <source>
        <dbReference type="EMBL" id="EAK8898541.1"/>
    </source>
</evidence>
<evidence type="ECO:0000313" key="8">
    <source>
        <dbReference type="EMBL" id="EAG0868902.1"/>
    </source>
</evidence>
<gene>
    <name evidence="7" type="ORF">A8L61_10530</name>
    <name evidence="8" type="ORF">A8L61_16745</name>
    <name evidence="3" type="ORF">ART25_13940</name>
    <name evidence="4" type="ORF">ART25_15895</name>
    <name evidence="9" type="ORF">B5K54_02870</name>
    <name evidence="17" type="ORF">BCZ19_11860</name>
    <name evidence="11" type="ORF">D4920_11910</name>
    <name evidence="12" type="ORF">D4920_16220</name>
    <name evidence="10" type="ORF">D4B11_05520</name>
    <name evidence="13" type="ORF">D5N24_11265</name>
    <name evidence="14" type="ORF">D5N24_16465</name>
    <name evidence="15" type="ORF">D7104_12630</name>
    <name evidence="16" type="ORF">D7104_15855</name>
    <name evidence="1" type="ORF">DU018_05200</name>
    <name evidence="5" type="ORF">E1W56_11750</name>
    <name evidence="6" type="ORF">E1W56_16075</name>
    <name evidence="18" type="ORF">GI230_13390</name>
    <name evidence="19" type="ORF">GI230_15635</name>
    <name evidence="20" type="ORF">GI949_11660</name>
    <name evidence="21" type="ORF">GI949_15410</name>
    <name evidence="22" type="ORF">HQN34_002725</name>
    <name evidence="23" type="ORF">HQN34_003115</name>
    <name evidence="2" type="ORF">KV70_11680</name>
</gene>
<dbReference type="EMBL" id="DABJAN010000014">
    <property type="protein sequence ID" value="HAJ9594868.1"/>
    <property type="molecule type" value="Genomic_DNA"/>
</dbReference>
<dbReference type="EMBL" id="AAAQQZ010000008">
    <property type="protein sequence ID" value="EAE1340016.1"/>
    <property type="molecule type" value="Genomic_DNA"/>
</dbReference>
<evidence type="ECO:0000313" key="36">
    <source>
        <dbReference type="Proteomes" id="UP000843503"/>
    </source>
</evidence>
<evidence type="ECO:0000313" key="32">
    <source>
        <dbReference type="Proteomes" id="UP000530452"/>
    </source>
</evidence>
<evidence type="ECO:0000313" key="31">
    <source>
        <dbReference type="Proteomes" id="UP000458487"/>
    </source>
</evidence>
<dbReference type="EMBL" id="DAAJZA010000008">
    <property type="protein sequence ID" value="HAC1755622.1"/>
    <property type="molecule type" value="Genomic_DNA"/>
</dbReference>
<dbReference type="EMBL" id="AACJYH010000010">
    <property type="protein sequence ID" value="EAK8898541.1"/>
    <property type="molecule type" value="Genomic_DNA"/>
</dbReference>
<evidence type="ECO:0000313" key="17">
    <source>
        <dbReference type="EMBL" id="ECX6925368.1"/>
    </source>
</evidence>
<evidence type="ECO:0000313" key="12">
    <source>
        <dbReference type="EMBL" id="EAH2283613.1"/>
    </source>
</evidence>
<dbReference type="EMBL" id="AABAGT010000015">
    <property type="protein sequence ID" value="EAG0867710.1"/>
    <property type="molecule type" value="Genomic_DNA"/>
</dbReference>
<dbReference type="EMBL" id="AABEMN010000006">
    <property type="protein sequence ID" value="EAG9519221.1"/>
    <property type="molecule type" value="Genomic_DNA"/>
</dbReference>
<reference evidence="5 29" key="4">
    <citation type="submission" date="2019-03" db="EMBL/GenBank/DDBJ databases">
        <authorList>
            <person name="Ashton P.M."/>
            <person name="Dallman T."/>
            <person name="Nair S."/>
            <person name="De Pinna E."/>
            <person name="Peters T."/>
            <person name="Grant K."/>
        </authorList>
    </citation>
    <scope>NUCLEOTIDE SEQUENCE [LARGE SCALE GENOMIC DNA]</scope>
    <source>
        <strain evidence="11 33">282333</strain>
        <strain evidence="13 32">282352</strain>
        <strain evidence="10 34">289003</strain>
        <strain evidence="18 31">833351</strain>
        <strain evidence="5">RL15000286</strain>
    </source>
</reference>
<dbReference type="EMBL" id="AABFVG010000008">
    <property type="protein sequence ID" value="EAH2282780.1"/>
    <property type="molecule type" value="Genomic_DNA"/>
</dbReference>
<evidence type="ECO:0000313" key="35">
    <source>
        <dbReference type="Proteomes" id="UP000549379"/>
    </source>
</evidence>
<evidence type="ECO:0000313" key="22">
    <source>
        <dbReference type="EMBL" id="HAJ9594494.1"/>
    </source>
</evidence>
<evidence type="ECO:0000313" key="5">
    <source>
        <dbReference type="EMBL" id="EAE4942710.1"/>
    </source>
</evidence>
<dbReference type="Proteomes" id="UP000350032">
    <property type="component" value="Unassembled WGS sequence"/>
</dbReference>
<dbReference type="EMBL" id="DAAJZA010000024">
    <property type="protein sequence ID" value="HAC1756357.1"/>
    <property type="molecule type" value="Genomic_DNA"/>
</dbReference>
<evidence type="ECO:0000313" key="4">
    <source>
        <dbReference type="EMBL" id="EAE1340390.1"/>
    </source>
</evidence>
<dbReference type="EMBL" id="AALAQH010000007">
    <property type="protein sequence ID" value="ECX6925368.1"/>
    <property type="molecule type" value="Genomic_DNA"/>
</dbReference>
<dbReference type="EMBL" id="AABGHY010000008">
    <property type="protein sequence ID" value="EAH3294979.1"/>
    <property type="molecule type" value="Genomic_DNA"/>
</dbReference>
<evidence type="ECO:0000313" key="13">
    <source>
        <dbReference type="EMBL" id="EAH3294979.1"/>
    </source>
</evidence>
<comment type="caution">
    <text evidence="3">The sequence shown here is derived from an EMBL/GenBank/DDBJ whole genome shotgun (WGS) entry which is preliminary data.</text>
</comment>
<evidence type="ECO:0000313" key="20">
    <source>
        <dbReference type="EMBL" id="HAC1755622.1"/>
    </source>
</evidence>
<dbReference type="Proteomes" id="UP000331186">
    <property type="component" value="Unassembled WGS sequence"/>
</dbReference>
<dbReference type="EMBL" id="AACJYH010000031">
    <property type="protein sequence ID" value="EAK8899158.1"/>
    <property type="molecule type" value="Genomic_DNA"/>
</dbReference>
<dbReference type="EMBL" id="AAAQQZ010000019">
    <property type="protein sequence ID" value="EAE1340390.1"/>
    <property type="molecule type" value="Genomic_DNA"/>
</dbReference>
<organism evidence="3 28">
    <name type="scientific">Listeria monocytogenes</name>
    <dbReference type="NCBI Taxonomy" id="1639"/>
    <lineage>
        <taxon>Bacteria</taxon>
        <taxon>Bacillati</taxon>
        <taxon>Bacillota</taxon>
        <taxon>Bacilli</taxon>
        <taxon>Bacillales</taxon>
        <taxon>Listeriaceae</taxon>
        <taxon>Listeria</taxon>
    </lineage>
</organism>
<evidence type="ECO:0000313" key="37">
    <source>
        <dbReference type="Proteomes" id="UP000843775"/>
    </source>
</evidence>
<dbReference type="EMBL" id="AABBHO010000006">
    <property type="protein sequence ID" value="EAG2996233.1"/>
    <property type="molecule type" value="Genomic_DNA"/>
</dbReference>
<evidence type="ECO:0000313" key="3">
    <source>
        <dbReference type="EMBL" id="EAE1340016.1"/>
    </source>
</evidence>
<proteinExistence type="predicted"/>
<dbReference type="Proteomes" id="UP000533021">
    <property type="component" value="Unassembled WGS sequence"/>
</dbReference>
<dbReference type="Proteomes" id="UP000427828">
    <property type="component" value="Unassembled WGS sequence"/>
</dbReference>
<evidence type="ECO:0008006" key="38">
    <source>
        <dbReference type="Google" id="ProtNLM"/>
    </source>
</evidence>
<dbReference type="EMBL" id="AABGHY010000048">
    <property type="protein sequence ID" value="EAH3295977.1"/>
    <property type="molecule type" value="Genomic_DNA"/>
</dbReference>
<evidence type="ECO:0000313" key="25">
    <source>
        <dbReference type="Proteomes" id="UP000350032"/>
    </source>
</evidence>
<dbReference type="RefSeq" id="WP_003731114.1">
    <property type="nucleotide sequence ID" value="NC_021826.1"/>
</dbReference>
<evidence type="ECO:0000313" key="19">
    <source>
        <dbReference type="EMBL" id="EDN9631016.1"/>
    </source>
</evidence>
<dbReference type="EMBL" id="AANDQG010000007">
    <property type="protein sequence ID" value="EDN9630596.1"/>
    <property type="molecule type" value="Genomic_DNA"/>
</dbReference>
<evidence type="ECO:0000313" key="29">
    <source>
        <dbReference type="Proteomes" id="UP000393182"/>
    </source>
</evidence>
<evidence type="ECO:0000313" key="30">
    <source>
        <dbReference type="Proteomes" id="UP000427828"/>
    </source>
</evidence>
<sequence>MKFKQWLQIGIGKRDLRFDEFYEFAMSDVTYPWKKSFDKQVAHLMIHCAEKEYLEILRDAYFEYLTVWL</sequence>
<protein>
    <recommendedName>
        <fullName evidence="38">YozE SAM-like domain-containing protein</fullName>
    </recommendedName>
</protein>
<evidence type="ECO:0000313" key="26">
    <source>
        <dbReference type="Proteomes" id="UP000354255"/>
    </source>
</evidence>